<name>A0A346D425_9HYME</name>
<keyword evidence="8 10" id="KW-0675">Receptor</keyword>
<keyword evidence="3 10" id="KW-0716">Sensory transduction</keyword>
<feature type="transmembrane region" description="Helical" evidence="10">
    <location>
        <begin position="129"/>
        <end position="153"/>
    </location>
</feature>
<keyword evidence="7 10" id="KW-0472">Membrane</keyword>
<dbReference type="Pfam" id="PF02949">
    <property type="entry name" value="7tm_6"/>
    <property type="match status" value="1"/>
</dbReference>
<evidence type="ECO:0000313" key="11">
    <source>
        <dbReference type="EMBL" id="AXM05195.1"/>
    </source>
</evidence>
<evidence type="ECO:0000256" key="4">
    <source>
        <dbReference type="ARBA" id="ARBA00022692"/>
    </source>
</evidence>
<comment type="subcellular location">
    <subcellularLocation>
        <location evidence="1 10">Cell membrane</location>
        <topology evidence="1 10">Multi-pass membrane protein</topology>
    </subcellularLocation>
</comment>
<comment type="caution">
    <text evidence="10">Lacks conserved residue(s) required for the propagation of feature annotation.</text>
</comment>
<evidence type="ECO:0000256" key="3">
    <source>
        <dbReference type="ARBA" id="ARBA00022606"/>
    </source>
</evidence>
<dbReference type="AlphaFoldDB" id="A0A346D425"/>
<dbReference type="EMBL" id="MG859367">
    <property type="protein sequence ID" value="AXM05195.1"/>
    <property type="molecule type" value="mRNA"/>
</dbReference>
<sequence>MSNFFDQSYYKWNKTTLSWIGAWPEQSSLKRSLIPSLVCVSLWSILVPEVIRLRALWPDVDALLEWLPPLLVISITKVHLLNGYANREKYQVMLDRIRSDWKRFEGTPNADILHKYASHGSWITKVYTVSMYVVCLIYCSFPVTIPIVIEFFIPSNETSEKVYLFDAEYGVNSDDYYVLIFIHMSVLTYATCIVMISNDSMYFVYVEHACALFEIVRLELEKLGSTDIDSKDGRRDVSSELISSSVHLHRDAIFFASLIESSYTACFGGVAVLWLLLLSLTGLQVLMHLHEPGNFIRFLTFGIAQIAHHYLNCVPGQKIMDYSVGISDNVYSVNWYNMNPKAQKMLLMIMKRSLTPCQITAGKLFVISMENYSAVLQKSMSFFTVLTSTR</sequence>
<evidence type="ECO:0000256" key="8">
    <source>
        <dbReference type="ARBA" id="ARBA00023170"/>
    </source>
</evidence>
<dbReference type="GO" id="GO:0005886">
    <property type="term" value="C:plasma membrane"/>
    <property type="evidence" value="ECO:0007669"/>
    <property type="project" value="UniProtKB-SubCell"/>
</dbReference>
<keyword evidence="5 10" id="KW-0552">Olfaction</keyword>
<dbReference type="GO" id="GO:0005549">
    <property type="term" value="F:odorant binding"/>
    <property type="evidence" value="ECO:0007669"/>
    <property type="project" value="InterPro"/>
</dbReference>
<evidence type="ECO:0000256" key="9">
    <source>
        <dbReference type="ARBA" id="ARBA00023224"/>
    </source>
</evidence>
<dbReference type="GO" id="GO:0004984">
    <property type="term" value="F:olfactory receptor activity"/>
    <property type="evidence" value="ECO:0007669"/>
    <property type="project" value="InterPro"/>
</dbReference>
<evidence type="ECO:0000256" key="10">
    <source>
        <dbReference type="RuleBase" id="RU351113"/>
    </source>
</evidence>
<reference evidence="11" key="1">
    <citation type="journal article" date="2018" name="Insect Mol. Biol.">
        <title>An odorant receptor mediates the attractiveness of cis-jasmone to Campoletis chlorideae, the endoparasitoid of Helicoverpa armigera.</title>
        <authorList>
            <person name="Sun Y.L."/>
            <person name="Dong J.F."/>
            <person name="Ning C."/>
            <person name="Ding P.P."/>
            <person name="Huang L.Q."/>
            <person name="Sun J.G."/>
            <person name="Wang C.Z."/>
        </authorList>
    </citation>
    <scope>NUCLEOTIDE SEQUENCE</scope>
    <source>
        <strain evidence="11">CchlOR69</strain>
    </source>
</reference>
<comment type="similarity">
    <text evidence="10">Belongs to the insect chemoreceptor superfamily. Heteromeric odorant receptor channel (TC 1.A.69) family.</text>
</comment>
<evidence type="ECO:0000256" key="2">
    <source>
        <dbReference type="ARBA" id="ARBA00022475"/>
    </source>
</evidence>
<dbReference type="GO" id="GO:0007165">
    <property type="term" value="P:signal transduction"/>
    <property type="evidence" value="ECO:0007669"/>
    <property type="project" value="UniProtKB-KW"/>
</dbReference>
<keyword evidence="2" id="KW-1003">Cell membrane</keyword>
<keyword evidence="4 10" id="KW-0812">Transmembrane</keyword>
<dbReference type="PANTHER" id="PTHR21137:SF35">
    <property type="entry name" value="ODORANT RECEPTOR 19A-RELATED"/>
    <property type="match status" value="1"/>
</dbReference>
<protein>
    <recommendedName>
        <fullName evidence="10">Odorant receptor</fullName>
    </recommendedName>
</protein>
<evidence type="ECO:0000256" key="1">
    <source>
        <dbReference type="ARBA" id="ARBA00004651"/>
    </source>
</evidence>
<feature type="transmembrane region" description="Helical" evidence="10">
    <location>
        <begin position="176"/>
        <end position="196"/>
    </location>
</feature>
<evidence type="ECO:0000256" key="7">
    <source>
        <dbReference type="ARBA" id="ARBA00023136"/>
    </source>
</evidence>
<keyword evidence="9 10" id="KW-0807">Transducer</keyword>
<reference evidence="11" key="2">
    <citation type="submission" date="2018-01" db="EMBL/GenBank/DDBJ databases">
        <authorList>
            <person name="Gaut B.S."/>
            <person name="Morton B.R."/>
            <person name="Clegg M.T."/>
            <person name="Duvall M.R."/>
        </authorList>
    </citation>
    <scope>NUCLEOTIDE SEQUENCE</scope>
    <source>
        <strain evidence="11">CchlOR69</strain>
    </source>
</reference>
<proteinExistence type="evidence at transcript level"/>
<accession>A0A346D425</accession>
<dbReference type="PANTHER" id="PTHR21137">
    <property type="entry name" value="ODORANT RECEPTOR"/>
    <property type="match status" value="1"/>
</dbReference>
<organism evidence="11">
    <name type="scientific">Campoletis chlorideae</name>
    <dbReference type="NCBI Taxonomy" id="219166"/>
    <lineage>
        <taxon>Eukaryota</taxon>
        <taxon>Metazoa</taxon>
        <taxon>Ecdysozoa</taxon>
        <taxon>Arthropoda</taxon>
        <taxon>Hexapoda</taxon>
        <taxon>Insecta</taxon>
        <taxon>Pterygota</taxon>
        <taxon>Neoptera</taxon>
        <taxon>Endopterygota</taxon>
        <taxon>Hymenoptera</taxon>
        <taxon>Apocrita</taxon>
        <taxon>Ichneumonoidea</taxon>
        <taxon>Ichneumonidae</taxon>
        <taxon>Campopleginae</taxon>
        <taxon>Dusona group</taxon>
        <taxon>Campoletis</taxon>
    </lineage>
</organism>
<evidence type="ECO:0000256" key="5">
    <source>
        <dbReference type="ARBA" id="ARBA00022725"/>
    </source>
</evidence>
<keyword evidence="6 10" id="KW-1133">Transmembrane helix</keyword>
<dbReference type="InterPro" id="IPR004117">
    <property type="entry name" value="7tm6_olfct_rcpt"/>
</dbReference>
<evidence type="ECO:0000256" key="6">
    <source>
        <dbReference type="ARBA" id="ARBA00022989"/>
    </source>
</evidence>